<dbReference type="EMBL" id="BLLK01000047">
    <property type="protein sequence ID" value="GFH53712.1"/>
    <property type="molecule type" value="Genomic_DNA"/>
</dbReference>
<gene>
    <name evidence="1" type="ORF">CTEN210_10188</name>
</gene>
<dbReference type="AlphaFoldDB" id="A0AAD3CWW3"/>
<evidence type="ECO:0000313" key="1">
    <source>
        <dbReference type="EMBL" id="GFH53712.1"/>
    </source>
</evidence>
<evidence type="ECO:0000313" key="2">
    <source>
        <dbReference type="Proteomes" id="UP001054902"/>
    </source>
</evidence>
<proteinExistence type="predicted"/>
<reference evidence="1 2" key="1">
    <citation type="journal article" date="2021" name="Sci. Rep.">
        <title>The genome of the diatom Chaetoceros tenuissimus carries an ancient integrated fragment of an extant virus.</title>
        <authorList>
            <person name="Hongo Y."/>
            <person name="Kimura K."/>
            <person name="Takaki Y."/>
            <person name="Yoshida Y."/>
            <person name="Baba S."/>
            <person name="Kobayashi G."/>
            <person name="Nagasaki K."/>
            <person name="Hano T."/>
            <person name="Tomaru Y."/>
        </authorList>
    </citation>
    <scope>NUCLEOTIDE SEQUENCE [LARGE SCALE GENOMIC DNA]</scope>
    <source>
        <strain evidence="1 2">NIES-3715</strain>
    </source>
</reference>
<sequence length="102" mass="11946">MKVENPGIAREDIMQYIEGIREGLDHSEAMQPLPPYPMDLESRIQRAQALPSQLYEVKRLFPEEGCIPAHILREADRLLNTKRYDEKLDRLHDKLYGKQEAK</sequence>
<name>A0AAD3CWW3_9STRA</name>
<organism evidence="1 2">
    <name type="scientific">Chaetoceros tenuissimus</name>
    <dbReference type="NCBI Taxonomy" id="426638"/>
    <lineage>
        <taxon>Eukaryota</taxon>
        <taxon>Sar</taxon>
        <taxon>Stramenopiles</taxon>
        <taxon>Ochrophyta</taxon>
        <taxon>Bacillariophyta</taxon>
        <taxon>Coscinodiscophyceae</taxon>
        <taxon>Chaetocerotophycidae</taxon>
        <taxon>Chaetocerotales</taxon>
        <taxon>Chaetocerotaceae</taxon>
        <taxon>Chaetoceros</taxon>
    </lineage>
</organism>
<protein>
    <submittedName>
        <fullName evidence="1">Uncharacterized protein</fullName>
    </submittedName>
</protein>
<comment type="caution">
    <text evidence="1">The sequence shown here is derived from an EMBL/GenBank/DDBJ whole genome shotgun (WGS) entry which is preliminary data.</text>
</comment>
<accession>A0AAD3CWW3</accession>
<dbReference type="Proteomes" id="UP001054902">
    <property type="component" value="Unassembled WGS sequence"/>
</dbReference>
<keyword evidence="2" id="KW-1185">Reference proteome</keyword>